<sequence length="69" mass="7094">MILNSAAGDGSALRWRKSSHSDSSDPSDCVEVATASGAVHVRDSKKAAGPRFAVAGPAWTEFVAYASQG</sequence>
<organism evidence="3 4">
    <name type="scientific">Streptomyces halstedii</name>
    <dbReference type="NCBI Taxonomy" id="1944"/>
    <lineage>
        <taxon>Bacteria</taxon>
        <taxon>Bacillati</taxon>
        <taxon>Actinomycetota</taxon>
        <taxon>Actinomycetes</taxon>
        <taxon>Kitasatosporales</taxon>
        <taxon>Streptomycetaceae</taxon>
        <taxon>Streptomyces</taxon>
    </lineage>
</organism>
<accession>A0A6N9TUJ5</accession>
<gene>
    <name evidence="3" type="ORF">G3I29_05280</name>
</gene>
<dbReference type="RefSeq" id="WP_164342675.1">
    <property type="nucleotide sequence ID" value="NZ_JAAGLQ010000119.1"/>
</dbReference>
<dbReference type="AlphaFoldDB" id="A0A6N9TUJ5"/>
<evidence type="ECO:0000313" key="4">
    <source>
        <dbReference type="Proteomes" id="UP000471293"/>
    </source>
</evidence>
<evidence type="ECO:0000259" key="2">
    <source>
        <dbReference type="Pfam" id="PF04149"/>
    </source>
</evidence>
<feature type="region of interest" description="Disordered" evidence="1">
    <location>
        <begin position="1"/>
        <end position="29"/>
    </location>
</feature>
<comment type="caution">
    <text evidence="3">The sequence shown here is derived from an EMBL/GenBank/DDBJ whole genome shotgun (WGS) entry which is preliminary data.</text>
</comment>
<dbReference type="InterPro" id="IPR007278">
    <property type="entry name" value="DUF397"/>
</dbReference>
<feature type="domain" description="DUF397" evidence="2">
    <location>
        <begin position="13"/>
        <end position="66"/>
    </location>
</feature>
<name>A0A6N9TUJ5_STRHA</name>
<dbReference type="Pfam" id="PF04149">
    <property type="entry name" value="DUF397"/>
    <property type="match status" value="1"/>
</dbReference>
<reference evidence="3 4" key="1">
    <citation type="submission" date="2020-01" db="EMBL/GenBank/DDBJ databases">
        <title>Insect and environment-associated Actinomycetes.</title>
        <authorList>
            <person name="Currrie C."/>
            <person name="Chevrette M."/>
            <person name="Carlson C."/>
            <person name="Stubbendieck R."/>
            <person name="Wendt-Pienkowski E."/>
        </authorList>
    </citation>
    <scope>NUCLEOTIDE SEQUENCE [LARGE SCALE GENOMIC DNA]</scope>
    <source>
        <strain evidence="3 4">SID11342</strain>
    </source>
</reference>
<dbReference type="EMBL" id="JAAGLQ010000119">
    <property type="protein sequence ID" value="NEA14947.1"/>
    <property type="molecule type" value="Genomic_DNA"/>
</dbReference>
<protein>
    <submittedName>
        <fullName evidence="3">DUF397 domain-containing protein</fullName>
    </submittedName>
</protein>
<dbReference type="Proteomes" id="UP000471293">
    <property type="component" value="Unassembled WGS sequence"/>
</dbReference>
<proteinExistence type="predicted"/>
<evidence type="ECO:0000256" key="1">
    <source>
        <dbReference type="SAM" id="MobiDB-lite"/>
    </source>
</evidence>
<evidence type="ECO:0000313" key="3">
    <source>
        <dbReference type="EMBL" id="NEA14947.1"/>
    </source>
</evidence>